<evidence type="ECO:0000313" key="3">
    <source>
        <dbReference type="WBParaSite" id="SMUV_0001042501-mRNA-1"/>
    </source>
</evidence>
<keyword evidence="1" id="KW-1133">Transmembrane helix</keyword>
<feature type="transmembrane region" description="Helical" evidence="1">
    <location>
        <begin position="91"/>
        <end position="112"/>
    </location>
</feature>
<dbReference type="Proteomes" id="UP000046393">
    <property type="component" value="Unplaced"/>
</dbReference>
<evidence type="ECO:0000256" key="1">
    <source>
        <dbReference type="SAM" id="Phobius"/>
    </source>
</evidence>
<name>A0A0N5AZJ9_9BILA</name>
<keyword evidence="1" id="KW-0472">Membrane</keyword>
<accession>A0A0N5AZJ9</accession>
<organism evidence="2 3">
    <name type="scientific">Syphacia muris</name>
    <dbReference type="NCBI Taxonomy" id="451379"/>
    <lineage>
        <taxon>Eukaryota</taxon>
        <taxon>Metazoa</taxon>
        <taxon>Ecdysozoa</taxon>
        <taxon>Nematoda</taxon>
        <taxon>Chromadorea</taxon>
        <taxon>Rhabditida</taxon>
        <taxon>Spirurina</taxon>
        <taxon>Oxyuridomorpha</taxon>
        <taxon>Oxyuroidea</taxon>
        <taxon>Oxyuridae</taxon>
        <taxon>Syphacia</taxon>
    </lineage>
</organism>
<keyword evidence="2" id="KW-1185">Reference proteome</keyword>
<feature type="transmembrane region" description="Helical" evidence="1">
    <location>
        <begin position="119"/>
        <end position="141"/>
    </location>
</feature>
<dbReference type="AlphaFoldDB" id="A0A0N5AZJ9"/>
<feature type="transmembrane region" description="Helical" evidence="1">
    <location>
        <begin position="47"/>
        <end position="66"/>
    </location>
</feature>
<sequence length="212" mass="24992">MFQNNNENAENVSLLKATPNFLEIQSNPENQQNTEDSKRCGRQKVFYSLRMCYVVLCLLDGIYWAYMLRDDSESSPNVWKFYSKMGKQEHYYLILRVFLDAIVGFLGMGATFWTKKSTFALPCAFVQPILISSRVFAWIFKNELPDDYRLEDFLYVILEFVLPILWFLLSVATTRTLWNEKEKRRQMRQTPLIVVSSSRTDNEESVQFEINP</sequence>
<proteinExistence type="predicted"/>
<evidence type="ECO:0000313" key="2">
    <source>
        <dbReference type="Proteomes" id="UP000046393"/>
    </source>
</evidence>
<reference evidence="3" key="1">
    <citation type="submission" date="2017-02" db="UniProtKB">
        <authorList>
            <consortium name="WormBaseParasite"/>
        </authorList>
    </citation>
    <scope>IDENTIFICATION</scope>
</reference>
<feature type="transmembrane region" description="Helical" evidence="1">
    <location>
        <begin position="153"/>
        <end position="178"/>
    </location>
</feature>
<dbReference type="WBParaSite" id="SMUV_0001042501-mRNA-1">
    <property type="protein sequence ID" value="SMUV_0001042501-mRNA-1"/>
    <property type="gene ID" value="SMUV_0001042501"/>
</dbReference>
<keyword evidence="1" id="KW-0812">Transmembrane</keyword>
<protein>
    <submittedName>
        <fullName evidence="3">Uncharacterized protein</fullName>
    </submittedName>
</protein>